<keyword evidence="1" id="KW-1133">Transmembrane helix</keyword>
<reference evidence="2 3" key="1">
    <citation type="submission" date="2016-08" db="EMBL/GenBank/DDBJ databases">
        <title>A Parts List for Fungal Cellulosomes Revealed by Comparative Genomics.</title>
        <authorList>
            <consortium name="DOE Joint Genome Institute"/>
            <person name="Haitjema C.H."/>
            <person name="Gilmore S.P."/>
            <person name="Henske J.K."/>
            <person name="Solomon K.V."/>
            <person name="De Groot R."/>
            <person name="Kuo A."/>
            <person name="Mondo S.J."/>
            <person name="Salamov A.A."/>
            <person name="Labutti K."/>
            <person name="Zhao Z."/>
            <person name="Chiniquy J."/>
            <person name="Barry K."/>
            <person name="Brewer H.M."/>
            <person name="Purvine S.O."/>
            <person name="Wright A.T."/>
            <person name="Boxma B."/>
            <person name="Van Alen T."/>
            <person name="Hackstein J.H."/>
            <person name="Baker S.E."/>
            <person name="Grigoriev I.V."/>
            <person name="O'Malley M.A."/>
        </authorList>
    </citation>
    <scope>NUCLEOTIDE SEQUENCE [LARGE SCALE GENOMIC DNA]</scope>
    <source>
        <strain evidence="2 3">G1</strain>
    </source>
</reference>
<organism evidence="2 3">
    <name type="scientific">Neocallimastix californiae</name>
    <dbReference type="NCBI Taxonomy" id="1754190"/>
    <lineage>
        <taxon>Eukaryota</taxon>
        <taxon>Fungi</taxon>
        <taxon>Fungi incertae sedis</taxon>
        <taxon>Chytridiomycota</taxon>
        <taxon>Chytridiomycota incertae sedis</taxon>
        <taxon>Neocallimastigomycetes</taxon>
        <taxon>Neocallimastigales</taxon>
        <taxon>Neocallimastigaceae</taxon>
        <taxon>Neocallimastix</taxon>
    </lineage>
</organism>
<dbReference type="EMBL" id="MCOG01000083">
    <property type="protein sequence ID" value="ORY54684.1"/>
    <property type="molecule type" value="Genomic_DNA"/>
</dbReference>
<protein>
    <submittedName>
        <fullName evidence="2">Uncharacterized protein</fullName>
    </submittedName>
</protein>
<sequence length="247" mass="29082">MSELSPKLICIIIICTTIILIWMVREVYLGYLIELKRFQSSTLLQGDMATRWILNEDKLKWFKRNEKSEYFNVLHLGCGTGDKQLSYRPPLEAYKFYKKHLSKYAGDKQMRLLVFSDNERFAINRNCGFQWHNLTIKDNIPEPTFHYHSIPIQFLPTKELEGIHSVDMVIDSLSYSSPNVHIPRNINLFSNVLPSGGIYFIARSNILNNKIKLNDTTRVDNQLESIKYIKKYRFKKCFKMGCIWKLN</sequence>
<dbReference type="Proteomes" id="UP000193920">
    <property type="component" value="Unassembled WGS sequence"/>
</dbReference>
<accession>A0A1Y2D6A5</accession>
<name>A0A1Y2D6A5_9FUNG</name>
<evidence type="ECO:0000313" key="3">
    <source>
        <dbReference type="Proteomes" id="UP000193920"/>
    </source>
</evidence>
<proteinExistence type="predicted"/>
<feature type="transmembrane region" description="Helical" evidence="1">
    <location>
        <begin position="6"/>
        <end position="24"/>
    </location>
</feature>
<keyword evidence="3" id="KW-1185">Reference proteome</keyword>
<evidence type="ECO:0000256" key="1">
    <source>
        <dbReference type="SAM" id="Phobius"/>
    </source>
</evidence>
<keyword evidence="1" id="KW-0472">Membrane</keyword>
<gene>
    <name evidence="2" type="ORF">LY90DRAFT_507499</name>
</gene>
<dbReference type="AlphaFoldDB" id="A0A1Y2D6A5"/>
<evidence type="ECO:0000313" key="2">
    <source>
        <dbReference type="EMBL" id="ORY54684.1"/>
    </source>
</evidence>
<keyword evidence="1" id="KW-0812">Transmembrane</keyword>
<comment type="caution">
    <text evidence="2">The sequence shown here is derived from an EMBL/GenBank/DDBJ whole genome shotgun (WGS) entry which is preliminary data.</text>
</comment>